<dbReference type="PANTHER" id="PTHR47990">
    <property type="entry name" value="2-OXOGLUTARATE (2OG) AND FE(II)-DEPENDENT OXYGENASE SUPERFAMILY PROTEIN-RELATED"/>
    <property type="match status" value="1"/>
</dbReference>
<keyword evidence="2" id="KW-0479">Metal-binding</keyword>
<evidence type="ECO:0000313" key="9">
    <source>
        <dbReference type="Proteomes" id="UP000504609"/>
    </source>
</evidence>
<dbReference type="FunFam" id="2.60.120.330:FF:000022">
    <property type="entry name" value="Probable 2-oxoglutarate-dependent dioxygenase AOP1.2"/>
    <property type="match status" value="1"/>
</dbReference>
<evidence type="ECO:0000313" key="10">
    <source>
        <dbReference type="RefSeq" id="XP_022953974.1"/>
    </source>
</evidence>
<evidence type="ECO:0000256" key="5">
    <source>
        <dbReference type="ARBA" id="ARBA00023004"/>
    </source>
</evidence>
<dbReference type="Gene3D" id="2.60.120.330">
    <property type="entry name" value="B-lactam Antibiotic, Isopenicillin N Synthase, Chain"/>
    <property type="match status" value="1"/>
</dbReference>
<feature type="domain" description="Isopenicillin N synthase-like Fe(2+) 2OG dioxygenase" evidence="7">
    <location>
        <begin position="179"/>
        <end position="266"/>
    </location>
</feature>
<protein>
    <submittedName>
        <fullName evidence="10">Probable inactive 2-oxoglutarate-dependent dioxygenase AOP2</fullName>
    </submittedName>
</protein>
<dbReference type="Pfam" id="PF14226">
    <property type="entry name" value="DIOX_N"/>
    <property type="match status" value="1"/>
</dbReference>
<organism evidence="9 10">
    <name type="scientific">Cucurbita moschata</name>
    <name type="common">Winter crookneck squash</name>
    <name type="synonym">Cucurbita pepo var. moschata</name>
    <dbReference type="NCBI Taxonomy" id="3662"/>
    <lineage>
        <taxon>Eukaryota</taxon>
        <taxon>Viridiplantae</taxon>
        <taxon>Streptophyta</taxon>
        <taxon>Embryophyta</taxon>
        <taxon>Tracheophyta</taxon>
        <taxon>Spermatophyta</taxon>
        <taxon>Magnoliopsida</taxon>
        <taxon>eudicotyledons</taxon>
        <taxon>Gunneridae</taxon>
        <taxon>Pentapetalae</taxon>
        <taxon>rosids</taxon>
        <taxon>fabids</taxon>
        <taxon>Cucurbitales</taxon>
        <taxon>Cucurbitaceae</taxon>
        <taxon>Cucurbiteae</taxon>
        <taxon>Cucurbita</taxon>
    </lineage>
</organism>
<evidence type="ECO:0000256" key="6">
    <source>
        <dbReference type="ARBA" id="ARBA00057022"/>
    </source>
</evidence>
<dbReference type="SUPFAM" id="SSF51197">
    <property type="entry name" value="Clavaminate synthase-like"/>
    <property type="match status" value="1"/>
</dbReference>
<accession>A0A6J1GRH7</accession>
<dbReference type="InterPro" id="IPR026992">
    <property type="entry name" value="DIOX_N"/>
</dbReference>
<dbReference type="GO" id="GO:0046872">
    <property type="term" value="F:metal ion binding"/>
    <property type="evidence" value="ECO:0007669"/>
    <property type="project" value="UniProtKB-KW"/>
</dbReference>
<dbReference type="AlphaFoldDB" id="A0A6J1GRH7"/>
<evidence type="ECO:0000256" key="2">
    <source>
        <dbReference type="ARBA" id="ARBA00022723"/>
    </source>
</evidence>
<evidence type="ECO:0000256" key="1">
    <source>
        <dbReference type="ARBA" id="ARBA00008056"/>
    </source>
</evidence>
<dbReference type="InterPro" id="IPR027443">
    <property type="entry name" value="IPNS-like_sf"/>
</dbReference>
<dbReference type="InterPro" id="IPR050231">
    <property type="entry name" value="Iron_ascorbate_oxido_reductase"/>
</dbReference>
<evidence type="ECO:0000259" key="8">
    <source>
        <dbReference type="Pfam" id="PF14226"/>
    </source>
</evidence>
<reference evidence="10" key="1">
    <citation type="submission" date="2025-08" db="UniProtKB">
        <authorList>
            <consortium name="RefSeq"/>
        </authorList>
    </citation>
    <scope>IDENTIFICATION</scope>
    <source>
        <tissue evidence="10">Young leaves</tissue>
    </source>
</reference>
<comment type="function">
    <text evidence="6">Probable 2-oxoglutarate-dependent dioxygenase that may be involved in glucosinolates biosynthesis. May play a role in the production of aliphatic glucosinolates.</text>
</comment>
<keyword evidence="4" id="KW-0560">Oxidoreductase</keyword>
<dbReference type="KEGG" id="cmos:111456372"/>
<dbReference type="RefSeq" id="XP_022953974.1">
    <property type="nucleotide sequence ID" value="XM_023098206.1"/>
</dbReference>
<dbReference type="GeneID" id="111456372"/>
<dbReference type="Pfam" id="PF03171">
    <property type="entry name" value="2OG-FeII_Oxy"/>
    <property type="match status" value="1"/>
</dbReference>
<keyword evidence="5" id="KW-0408">Iron</keyword>
<keyword evidence="3 10" id="KW-0223">Dioxygenase</keyword>
<feature type="domain" description="Non-haem dioxygenase N-terminal" evidence="8">
    <location>
        <begin position="13"/>
        <end position="92"/>
    </location>
</feature>
<proteinExistence type="inferred from homology"/>
<evidence type="ECO:0000256" key="4">
    <source>
        <dbReference type="ARBA" id="ARBA00023002"/>
    </source>
</evidence>
<dbReference type="Proteomes" id="UP000504609">
    <property type="component" value="Unplaced"/>
</dbReference>
<dbReference type="GO" id="GO:0051213">
    <property type="term" value="F:dioxygenase activity"/>
    <property type="evidence" value="ECO:0007669"/>
    <property type="project" value="UniProtKB-KW"/>
</dbReference>
<evidence type="ECO:0000259" key="7">
    <source>
        <dbReference type="Pfam" id="PF03171"/>
    </source>
</evidence>
<dbReference type="InterPro" id="IPR044861">
    <property type="entry name" value="IPNS-like_FE2OG_OXY"/>
</dbReference>
<sequence>MGSETGPRMDAGLPVINFSGDDVKAEGGEGWRRRSGEVREALEEYGCFIAEYEGISPELRVEVFKAVEALFELPIETKKKNRYEKPFNGYVGELRTLPLHESLGIDDATNIDGVQAFTHLMWPNGNHHFSSNLHSFAKKAEELDQMVTKMIFESYGVEKYHETHAASITYLLRALKNKAPHSQNPTLCLVDHTDKSFTTMVYQDHTNGLEVQTKDGRWIQVDNSSPSTFVVIAGDAFKAWSNDRIESPTHKVTIRGNEDRYSLAMFGFSNGIVEVPKELIDQTHPLRYKPFDHIGLLHFFRSKEGFKSKSPLQDYCAL</sequence>
<evidence type="ECO:0000256" key="3">
    <source>
        <dbReference type="ARBA" id="ARBA00022964"/>
    </source>
</evidence>
<keyword evidence="9" id="KW-1185">Reference proteome</keyword>
<comment type="similarity">
    <text evidence="1">Belongs to the iron/ascorbate-dependent oxidoreductase family.</text>
</comment>
<gene>
    <name evidence="10" type="primary">LOC111456372</name>
</gene>
<name>A0A6J1GRH7_CUCMO</name>